<keyword evidence="2" id="KW-1185">Reference proteome</keyword>
<gene>
    <name evidence="1" type="ORF">LSTR_LSTR017635</name>
</gene>
<dbReference type="InParanoid" id="A0A482XQ88"/>
<dbReference type="OrthoDB" id="7490454at2759"/>
<reference evidence="1 2" key="1">
    <citation type="journal article" date="2017" name="Gigascience">
        <title>Genome sequence of the small brown planthopper, Laodelphax striatellus.</title>
        <authorList>
            <person name="Zhu J."/>
            <person name="Jiang F."/>
            <person name="Wang X."/>
            <person name="Yang P."/>
            <person name="Bao Y."/>
            <person name="Zhao W."/>
            <person name="Wang W."/>
            <person name="Lu H."/>
            <person name="Wang Q."/>
            <person name="Cui N."/>
            <person name="Li J."/>
            <person name="Chen X."/>
            <person name="Luo L."/>
            <person name="Yu J."/>
            <person name="Kang L."/>
            <person name="Cui F."/>
        </authorList>
    </citation>
    <scope>NUCLEOTIDE SEQUENCE [LARGE SCALE GENOMIC DNA]</scope>
    <source>
        <strain evidence="1">Lst14</strain>
    </source>
</reference>
<evidence type="ECO:0000313" key="1">
    <source>
        <dbReference type="EMBL" id="RZF47609.1"/>
    </source>
</evidence>
<accession>A0A482XQ88</accession>
<protein>
    <submittedName>
        <fullName evidence="1">Uncharacterized protein</fullName>
    </submittedName>
</protein>
<name>A0A482XQ88_LAOST</name>
<dbReference type="AlphaFoldDB" id="A0A482XQ88"/>
<comment type="caution">
    <text evidence="1">The sequence shown here is derived from an EMBL/GenBank/DDBJ whole genome shotgun (WGS) entry which is preliminary data.</text>
</comment>
<dbReference type="Proteomes" id="UP000291343">
    <property type="component" value="Unassembled WGS sequence"/>
</dbReference>
<sequence length="170" mass="19183">MRNPRRRIIFIVSSDAIRQFVYGNHRIDVDMPGAAEPALPNAHEFDADPMIKDMIKDILFHKFSLRRLFDNAFSRKFTGGGNWCEVDNIIGMATIRFPPCMEGIKCRPANAADKGVIECDRNDMRVIAEQKFAQGAPGEVLVALGLAEHRAAENMRAYGWERCVNALDQM</sequence>
<proteinExistence type="predicted"/>
<organism evidence="1 2">
    <name type="scientific">Laodelphax striatellus</name>
    <name type="common">Small brown planthopper</name>
    <name type="synonym">Delphax striatella</name>
    <dbReference type="NCBI Taxonomy" id="195883"/>
    <lineage>
        <taxon>Eukaryota</taxon>
        <taxon>Metazoa</taxon>
        <taxon>Ecdysozoa</taxon>
        <taxon>Arthropoda</taxon>
        <taxon>Hexapoda</taxon>
        <taxon>Insecta</taxon>
        <taxon>Pterygota</taxon>
        <taxon>Neoptera</taxon>
        <taxon>Paraneoptera</taxon>
        <taxon>Hemiptera</taxon>
        <taxon>Auchenorrhyncha</taxon>
        <taxon>Fulgoroidea</taxon>
        <taxon>Delphacidae</taxon>
        <taxon>Criomorphinae</taxon>
        <taxon>Laodelphax</taxon>
    </lineage>
</organism>
<dbReference type="EMBL" id="QKKF02003801">
    <property type="protein sequence ID" value="RZF47609.1"/>
    <property type="molecule type" value="Genomic_DNA"/>
</dbReference>
<evidence type="ECO:0000313" key="2">
    <source>
        <dbReference type="Proteomes" id="UP000291343"/>
    </source>
</evidence>